<dbReference type="AlphaFoldDB" id="A0A2W6MVW0"/>
<evidence type="ECO:0000313" key="1">
    <source>
        <dbReference type="EMBL" id="PZT48482.1"/>
    </source>
</evidence>
<evidence type="ECO:0000313" key="2">
    <source>
        <dbReference type="Proteomes" id="UP000249746"/>
    </source>
</evidence>
<gene>
    <name evidence="1" type="ORF">B6S12_03910</name>
</gene>
<organism evidence="1 2">
    <name type="scientific">Helicobacter valdiviensis</name>
    <dbReference type="NCBI Taxonomy" id="1458358"/>
    <lineage>
        <taxon>Bacteria</taxon>
        <taxon>Pseudomonadati</taxon>
        <taxon>Campylobacterota</taxon>
        <taxon>Epsilonproteobacteria</taxon>
        <taxon>Campylobacterales</taxon>
        <taxon>Helicobacteraceae</taxon>
        <taxon>Helicobacter</taxon>
    </lineage>
</organism>
<dbReference type="RefSeq" id="WP_111229510.1">
    <property type="nucleotide sequence ID" value="NZ_NBIU01000007.1"/>
</dbReference>
<dbReference type="Proteomes" id="UP000249746">
    <property type="component" value="Unassembled WGS sequence"/>
</dbReference>
<dbReference type="EMBL" id="NBIU01000007">
    <property type="protein sequence ID" value="PZT48482.1"/>
    <property type="molecule type" value="Genomic_DNA"/>
</dbReference>
<reference evidence="1 2" key="1">
    <citation type="submission" date="2017-03" db="EMBL/GenBank/DDBJ databases">
        <title>Genomic and clinical evidence uncovers the enterohepatic species Helicobacter valdiviensis as a potential human intestinal pathogen.</title>
        <authorList>
            <person name="Fresia P."/>
            <person name="Jara R."/>
            <person name="Sierra R."/>
            <person name="Ferres I."/>
            <person name="Greif G."/>
            <person name="Iraola G."/>
            <person name="Collado L."/>
        </authorList>
    </citation>
    <scope>NUCLEOTIDE SEQUENCE [LARGE SCALE GENOMIC DNA]</scope>
    <source>
        <strain evidence="1 2">WBE14</strain>
    </source>
</reference>
<protein>
    <submittedName>
        <fullName evidence="1">Uncharacterized protein</fullName>
    </submittedName>
</protein>
<accession>A0A2W6MVW0</accession>
<name>A0A2W6MVW0_9HELI</name>
<sequence length="98" mass="11237">MKYLTAFLACLALFLGFLYKTELKENENLELRLSLENANTKTLSKALEEQNKAFKALEVKQSLEPLSVERVQKVFLKDTSCQSELEAYKSLFLELGKN</sequence>
<keyword evidence="2" id="KW-1185">Reference proteome</keyword>
<dbReference type="OrthoDB" id="5329701at2"/>
<comment type="caution">
    <text evidence="1">The sequence shown here is derived from an EMBL/GenBank/DDBJ whole genome shotgun (WGS) entry which is preliminary data.</text>
</comment>
<proteinExistence type="predicted"/>